<comment type="caution">
    <text evidence="1">The sequence shown here is derived from an EMBL/GenBank/DDBJ whole genome shotgun (WGS) entry which is preliminary data.</text>
</comment>
<gene>
    <name evidence="1" type="ORF">EVOR1521_LOCUS3885</name>
</gene>
<evidence type="ECO:0000313" key="2">
    <source>
        <dbReference type="Proteomes" id="UP001178507"/>
    </source>
</evidence>
<protein>
    <submittedName>
        <fullName evidence="1">Uncharacterized protein</fullName>
    </submittedName>
</protein>
<dbReference type="Proteomes" id="UP001178507">
    <property type="component" value="Unassembled WGS sequence"/>
</dbReference>
<dbReference type="EMBL" id="CAUJNA010000242">
    <property type="protein sequence ID" value="CAJ1374305.1"/>
    <property type="molecule type" value="Genomic_DNA"/>
</dbReference>
<name>A0AA36HT35_9DINO</name>
<evidence type="ECO:0000313" key="1">
    <source>
        <dbReference type="EMBL" id="CAJ1374305.1"/>
    </source>
</evidence>
<dbReference type="AlphaFoldDB" id="A0AA36HT35"/>
<sequence length="226" mass="24776">MPAFVLVQGTEGKLRPIDDALECQLNSAYSTTLHLQLQDTDFVTALALEISKRVCQGRQRCGSGRWVGKCLDLSKAYKQLPVHPSHRDLAVIFYKSPEGSRPTKQMNEPQSCWTYLDGATRRQALRRLSPFTDCSDTPVAILQDVSSCKPVQTSSDGAWKNRQTRNTSGGIGAVVVDQATDTRRVLSGEVPCELAELWSESVGLQAICEVELLAVVALLIQALVSE</sequence>
<reference evidence="1" key="1">
    <citation type="submission" date="2023-08" db="EMBL/GenBank/DDBJ databases">
        <authorList>
            <person name="Chen Y."/>
            <person name="Shah S."/>
            <person name="Dougan E. K."/>
            <person name="Thang M."/>
            <person name="Chan C."/>
        </authorList>
    </citation>
    <scope>NUCLEOTIDE SEQUENCE</scope>
</reference>
<keyword evidence="2" id="KW-1185">Reference proteome</keyword>
<accession>A0AA36HT35</accession>
<organism evidence="1 2">
    <name type="scientific">Effrenium voratum</name>
    <dbReference type="NCBI Taxonomy" id="2562239"/>
    <lineage>
        <taxon>Eukaryota</taxon>
        <taxon>Sar</taxon>
        <taxon>Alveolata</taxon>
        <taxon>Dinophyceae</taxon>
        <taxon>Suessiales</taxon>
        <taxon>Symbiodiniaceae</taxon>
        <taxon>Effrenium</taxon>
    </lineage>
</organism>
<proteinExistence type="predicted"/>